<keyword evidence="8" id="KW-1185">Reference proteome</keyword>
<dbReference type="InterPro" id="IPR007568">
    <property type="entry name" value="RTA1"/>
</dbReference>
<feature type="transmembrane region" description="Helical" evidence="6">
    <location>
        <begin position="122"/>
        <end position="141"/>
    </location>
</feature>
<dbReference type="PANTHER" id="PTHR31465:SF1">
    <property type="entry name" value="PROTEIN RTA1-RELATED"/>
    <property type="match status" value="1"/>
</dbReference>
<protein>
    <submittedName>
        <fullName evidence="7">RTA1 like protein-domain-containing protein</fullName>
    </submittedName>
</protein>
<sequence length="303" mass="33463">MSAQDNTNSTNDLLTWEYNPSLPLAIAITCIFTILTIAHVFLFFRTRNKACIPFIFGAFNEAGGYLFRALAHNNTSSRIFFSIQLMLILISPIMIVAGLYAVFAGMMGKIDGGVRSPLHPKLITRGLGPADVVWILMLSVGGSMATRSVGKANMYIQVLEGGIGLHAATLVIFVTAVAVWRSRLSRDPSMEIKVLDHGVKLNVLCLYGVVGVMTMRSVGRLAEFLLGQNGFIAQNEWSFYVIDALQIAIALAMCLKFYGQDGRGSRRRSDMIELTDEGIDSEPHRESYRETNRETHHGRIEIG</sequence>
<evidence type="ECO:0000313" key="7">
    <source>
        <dbReference type="EMBL" id="KAF2108439.1"/>
    </source>
</evidence>
<accession>A0A6A5YMC7</accession>
<proteinExistence type="predicted"/>
<keyword evidence="2 6" id="KW-0812">Transmembrane</keyword>
<feature type="transmembrane region" description="Helical" evidence="6">
    <location>
        <begin position="239"/>
        <end position="258"/>
    </location>
</feature>
<dbReference type="Pfam" id="PF04479">
    <property type="entry name" value="RTA1"/>
    <property type="match status" value="1"/>
</dbReference>
<dbReference type="OrthoDB" id="3358017at2759"/>
<dbReference type="AlphaFoldDB" id="A0A6A5YMC7"/>
<evidence type="ECO:0000256" key="6">
    <source>
        <dbReference type="SAM" id="Phobius"/>
    </source>
</evidence>
<comment type="subcellular location">
    <subcellularLocation>
        <location evidence="1">Membrane</location>
        <topology evidence="1">Multi-pass membrane protein</topology>
    </subcellularLocation>
</comment>
<feature type="transmembrane region" description="Helical" evidence="6">
    <location>
        <begin position="79"/>
        <end position="102"/>
    </location>
</feature>
<organism evidence="7 8">
    <name type="scientific">Lophiotrema nucula</name>
    <dbReference type="NCBI Taxonomy" id="690887"/>
    <lineage>
        <taxon>Eukaryota</taxon>
        <taxon>Fungi</taxon>
        <taxon>Dikarya</taxon>
        <taxon>Ascomycota</taxon>
        <taxon>Pezizomycotina</taxon>
        <taxon>Dothideomycetes</taxon>
        <taxon>Pleosporomycetidae</taxon>
        <taxon>Pleosporales</taxon>
        <taxon>Lophiotremataceae</taxon>
        <taxon>Lophiotrema</taxon>
    </lineage>
</organism>
<name>A0A6A5YMC7_9PLEO</name>
<evidence type="ECO:0000256" key="4">
    <source>
        <dbReference type="ARBA" id="ARBA00023136"/>
    </source>
</evidence>
<feature type="transmembrane region" description="Helical" evidence="6">
    <location>
        <begin position="161"/>
        <end position="180"/>
    </location>
</feature>
<feature type="region of interest" description="Disordered" evidence="5">
    <location>
        <begin position="279"/>
        <end position="303"/>
    </location>
</feature>
<evidence type="ECO:0000256" key="1">
    <source>
        <dbReference type="ARBA" id="ARBA00004141"/>
    </source>
</evidence>
<evidence type="ECO:0000313" key="8">
    <source>
        <dbReference type="Proteomes" id="UP000799770"/>
    </source>
</evidence>
<evidence type="ECO:0000256" key="2">
    <source>
        <dbReference type="ARBA" id="ARBA00022692"/>
    </source>
</evidence>
<gene>
    <name evidence="7" type="ORF">BDV96DRAFT_652692</name>
</gene>
<evidence type="ECO:0000256" key="3">
    <source>
        <dbReference type="ARBA" id="ARBA00022989"/>
    </source>
</evidence>
<feature type="transmembrane region" description="Helical" evidence="6">
    <location>
        <begin position="22"/>
        <end position="43"/>
    </location>
</feature>
<dbReference type="EMBL" id="ML977347">
    <property type="protein sequence ID" value="KAF2108439.1"/>
    <property type="molecule type" value="Genomic_DNA"/>
</dbReference>
<keyword evidence="4 6" id="KW-0472">Membrane</keyword>
<keyword evidence="3 6" id="KW-1133">Transmembrane helix</keyword>
<dbReference type="Proteomes" id="UP000799770">
    <property type="component" value="Unassembled WGS sequence"/>
</dbReference>
<dbReference type="PANTHER" id="PTHR31465">
    <property type="entry name" value="PROTEIN RTA1-RELATED"/>
    <property type="match status" value="1"/>
</dbReference>
<feature type="compositionally biased region" description="Basic and acidic residues" evidence="5">
    <location>
        <begin position="281"/>
        <end position="303"/>
    </location>
</feature>
<reference evidence="7" key="1">
    <citation type="journal article" date="2020" name="Stud. Mycol.">
        <title>101 Dothideomycetes genomes: a test case for predicting lifestyles and emergence of pathogens.</title>
        <authorList>
            <person name="Haridas S."/>
            <person name="Albert R."/>
            <person name="Binder M."/>
            <person name="Bloem J."/>
            <person name="Labutti K."/>
            <person name="Salamov A."/>
            <person name="Andreopoulos B."/>
            <person name="Baker S."/>
            <person name="Barry K."/>
            <person name="Bills G."/>
            <person name="Bluhm B."/>
            <person name="Cannon C."/>
            <person name="Castanera R."/>
            <person name="Culley D."/>
            <person name="Daum C."/>
            <person name="Ezra D."/>
            <person name="Gonzalez J."/>
            <person name="Henrissat B."/>
            <person name="Kuo A."/>
            <person name="Liang C."/>
            <person name="Lipzen A."/>
            <person name="Lutzoni F."/>
            <person name="Magnuson J."/>
            <person name="Mondo S."/>
            <person name="Nolan M."/>
            <person name="Ohm R."/>
            <person name="Pangilinan J."/>
            <person name="Park H.-J."/>
            <person name="Ramirez L."/>
            <person name="Alfaro M."/>
            <person name="Sun H."/>
            <person name="Tritt A."/>
            <person name="Yoshinaga Y."/>
            <person name="Zwiers L.-H."/>
            <person name="Turgeon B."/>
            <person name="Goodwin S."/>
            <person name="Spatafora J."/>
            <person name="Crous P."/>
            <person name="Grigoriev I."/>
        </authorList>
    </citation>
    <scope>NUCLEOTIDE SEQUENCE</scope>
    <source>
        <strain evidence="7">CBS 627.86</strain>
    </source>
</reference>
<evidence type="ECO:0000256" key="5">
    <source>
        <dbReference type="SAM" id="MobiDB-lite"/>
    </source>
</evidence>
<dbReference type="GO" id="GO:0016020">
    <property type="term" value="C:membrane"/>
    <property type="evidence" value="ECO:0007669"/>
    <property type="project" value="UniProtKB-SubCell"/>
</dbReference>